<evidence type="ECO:0000256" key="5">
    <source>
        <dbReference type="ARBA" id="ARBA00023204"/>
    </source>
</evidence>
<dbReference type="SUPFAM" id="SSF50249">
    <property type="entry name" value="Nucleic acid-binding proteins"/>
    <property type="match status" value="2"/>
</dbReference>
<dbReference type="InterPro" id="IPR012340">
    <property type="entry name" value="NA-bd_OB-fold"/>
</dbReference>
<dbReference type="InterPro" id="IPR015252">
    <property type="entry name" value="BRCA2_hlx"/>
</dbReference>
<dbReference type="GO" id="GO:0000724">
    <property type="term" value="P:double-strand break repair via homologous recombination"/>
    <property type="evidence" value="ECO:0007669"/>
    <property type="project" value="InterPro"/>
</dbReference>
<evidence type="ECO:0000256" key="4">
    <source>
        <dbReference type="ARBA" id="ARBA00023172"/>
    </source>
</evidence>
<dbReference type="Pfam" id="PF00634">
    <property type="entry name" value="BRCA2"/>
    <property type="match status" value="1"/>
</dbReference>
<name>A0A4E0R7E5_FASHE</name>
<dbReference type="GO" id="GO:0003677">
    <property type="term" value="F:DNA binding"/>
    <property type="evidence" value="ECO:0007669"/>
    <property type="project" value="UniProtKB-KW"/>
</dbReference>
<feature type="domain" description="Breast cancer type 2 susceptibility protein helical" evidence="8">
    <location>
        <begin position="729"/>
        <end position="819"/>
    </location>
</feature>
<feature type="domain" description="BRCA2 OB1" evidence="7">
    <location>
        <begin position="823"/>
        <end position="957"/>
    </location>
</feature>
<dbReference type="PANTHER" id="PTHR11289:SF0">
    <property type="entry name" value="BREAST CANCER TYPE 2 SUSCEPTIBILITY PROTEIN"/>
    <property type="match status" value="1"/>
</dbReference>
<proteinExistence type="predicted"/>
<evidence type="ECO:0000259" key="8">
    <source>
        <dbReference type="Pfam" id="PF09169"/>
    </source>
</evidence>
<dbReference type="InterPro" id="IPR002093">
    <property type="entry name" value="BRCA2_repeat"/>
</dbReference>
<feature type="region of interest" description="Disordered" evidence="6">
    <location>
        <begin position="142"/>
        <end position="187"/>
    </location>
</feature>
<keyword evidence="3" id="KW-0238">DNA-binding</keyword>
<keyword evidence="4" id="KW-0233">DNA recombination</keyword>
<evidence type="ECO:0000256" key="6">
    <source>
        <dbReference type="SAM" id="MobiDB-lite"/>
    </source>
</evidence>
<dbReference type="InterPro" id="IPR036315">
    <property type="entry name" value="BRCA2_hlx_sf"/>
</dbReference>
<reference evidence="9" key="1">
    <citation type="submission" date="2019-03" db="EMBL/GenBank/DDBJ databases">
        <title>Improved annotation for the trematode Fasciola hepatica.</title>
        <authorList>
            <person name="Choi Y.-J."/>
            <person name="Martin J."/>
            <person name="Mitreva M."/>
        </authorList>
    </citation>
    <scope>NUCLEOTIDE SEQUENCE [LARGE SCALE GENOMIC DNA]</scope>
</reference>
<dbReference type="PANTHER" id="PTHR11289">
    <property type="entry name" value="BREAST CANCER TYPE 2 SUSCEPTIBILITY PROTEIN BRCA2"/>
    <property type="match status" value="1"/>
</dbReference>
<dbReference type="Pfam" id="PF09169">
    <property type="entry name" value="BRCA-2_helical"/>
    <property type="match status" value="1"/>
</dbReference>
<evidence type="ECO:0000313" key="10">
    <source>
        <dbReference type="Proteomes" id="UP000230066"/>
    </source>
</evidence>
<evidence type="ECO:0000259" key="7">
    <source>
        <dbReference type="Pfam" id="PF09103"/>
    </source>
</evidence>
<accession>A0A4E0R7E5</accession>
<comment type="caution">
    <text evidence="9">The sequence shown here is derived from an EMBL/GenBank/DDBJ whole genome shotgun (WGS) entry which is preliminary data.</text>
</comment>
<organism evidence="9 10">
    <name type="scientific">Fasciola hepatica</name>
    <name type="common">Liver fluke</name>
    <dbReference type="NCBI Taxonomy" id="6192"/>
    <lineage>
        <taxon>Eukaryota</taxon>
        <taxon>Metazoa</taxon>
        <taxon>Spiralia</taxon>
        <taxon>Lophotrochozoa</taxon>
        <taxon>Platyhelminthes</taxon>
        <taxon>Trematoda</taxon>
        <taxon>Digenea</taxon>
        <taxon>Plagiorchiida</taxon>
        <taxon>Echinostomata</taxon>
        <taxon>Echinostomatoidea</taxon>
        <taxon>Fasciolidae</taxon>
        <taxon>Fasciola</taxon>
    </lineage>
</organism>
<keyword evidence="1" id="KW-0677">Repeat</keyword>
<feature type="compositionally biased region" description="Polar residues" evidence="6">
    <location>
        <begin position="143"/>
        <end position="168"/>
    </location>
</feature>
<feature type="compositionally biased region" description="Basic and acidic residues" evidence="6">
    <location>
        <begin position="171"/>
        <end position="180"/>
    </location>
</feature>
<keyword evidence="5" id="KW-0234">DNA repair</keyword>
<evidence type="ECO:0000256" key="2">
    <source>
        <dbReference type="ARBA" id="ARBA00022763"/>
    </source>
</evidence>
<dbReference type="InterPro" id="IPR015525">
    <property type="entry name" value="BRCA2"/>
</dbReference>
<dbReference type="Proteomes" id="UP000230066">
    <property type="component" value="Unassembled WGS sequence"/>
</dbReference>
<gene>
    <name evidence="9" type="ORF">D915_004564</name>
</gene>
<evidence type="ECO:0000256" key="1">
    <source>
        <dbReference type="ARBA" id="ARBA00022737"/>
    </source>
</evidence>
<dbReference type="Gene3D" id="2.40.50.140">
    <property type="entry name" value="Nucleic acid-binding proteins"/>
    <property type="match status" value="2"/>
</dbReference>
<dbReference type="GO" id="GO:0006355">
    <property type="term" value="P:regulation of DNA-templated transcription"/>
    <property type="evidence" value="ECO:0007669"/>
    <property type="project" value="TreeGrafter"/>
</dbReference>
<evidence type="ECO:0000256" key="3">
    <source>
        <dbReference type="ARBA" id="ARBA00023125"/>
    </source>
</evidence>
<dbReference type="SUPFAM" id="SSF81878">
    <property type="entry name" value="BRCA2 tower domain"/>
    <property type="match status" value="1"/>
</dbReference>
<dbReference type="Pfam" id="PF09103">
    <property type="entry name" value="BRCA-2_OB1"/>
    <property type="match status" value="1"/>
</dbReference>
<feature type="region of interest" description="Disordered" evidence="6">
    <location>
        <begin position="1293"/>
        <end position="1312"/>
    </location>
</feature>
<dbReference type="InterPro" id="IPR015187">
    <property type="entry name" value="BRCA2_OB_1"/>
</dbReference>
<sequence length="1397" mass="152480">MEEVAPCIEAFLDKLFDHVQPIDVQTVLKISDDQVSLARPLFTEDQSTMNAIPFPENNMVMVKSSFLGSPILDSFSSIAEEENNLTEPKFIGFIYPMDNETIKPDTLAVIQTNGHCEISENTHEFEDSFPNINLTQLLAIPEGNQNSNSDQWHVSPTDTEGLSVTHSSVAPDEKNSEHNSRQYSKGMNPVFVTAGGKKIHPPSTMAIDKARHLIFDDAFSSSSDVNLLDKEIILHDCVDLIAVTSELKSVPSTDDNSKKTNSTVVGTNSLHFSVRSSSGMLPGLDEVHNTLSTEEPAQLLNIPSDATHSHETSFDKTELSSVLCYTKPSTTSNRIVRAFTGQLTLMSEVAPQKTKSLFASVESAGDGESITSGPSVVSGSATGFVSASGRQLAPISDAALQKARSLFASVESAGDGESITSGPSVVSGSVTGFVSSSGRQLAPISEIALQKAKNWIVISKNAAVDKPNQSDALNSQVASIYALPTFNKEATEHANLAPINGCDLSQAPQQSEGLVYDESSTQNVSHSGKKASCDSSVWDGDLDTGLLLTDALEQNNNLSDIGSDGDSLVCIMEKSQFRETVQAIMYNHGLHPSDSNLEALRIQGRFEQQEVISQKLKAAVAKKGNSSALHETGSLHCPGLLWRLRLSKRRLTNANTSPTNHRSYESWSSLLHTLVRSSKCGLVKRKFSLPGTAHLPADFSTFSIRTAARVRWLLDENNHKVLDFPMCYEIGDRVKVFPDGFGCAGKKELISAFLASPGVSLRLVSRDWLEHHYDLIVWKLGCTALRFSPLEQGPLPADYFSPHHVLLRLRYRYDRELDAAERPALRRIVELDDTPARRLVLCVSELDTSDTKLIKARLTDGWYQLVWQLDPSLARLIRSRRIRVGSKLVTAGAELVSVDSVTGASENARTVCTRPGGSGDYDHGHLFESDGAAVGVALKLHGNSTRPVPWYMKLGFAIAQPKSGIGLYPVALSSLEADGGLCAAIRVVIQRRYTLQYMETLETVDDQTIDASDGPRSAPKSSWKRHVFRSERAEQAEAAQHDILKRNAFDRVLNNLVPRRTGQRRKQPTHSELSALGNDGEALFSAVMGALDPPEAEADLSDSQRDAIRQFKETALRNAVAEATPTRKVTPLLRVRLAGLHPKDIETNCVVPMTFWNPTDELLSLIKEGEPMEIYRVQASTTRTSDPFVPPNPPRHVGCMEPGTVLSLSGGRNTTIRLLSSTIKETKKVDPLDSVDENLISQVYEPRCALSVTDVQRLSASSAQSYRTPRVDQGFLEVDLCCTVVTVHSSSSNLERTASSGRGPTDTPSATTKTQNCVLDSIYVTDVDSEVDGCLAVVKLWGGLQASQVPRVQLYRCSGSRVQISRCVFRFCTYSFGIYPLNFFTVIMPSSVLTAAA</sequence>
<dbReference type="SUPFAM" id="SSF81872">
    <property type="entry name" value="BRCA2 helical domain"/>
    <property type="match status" value="1"/>
</dbReference>
<keyword evidence="2" id="KW-0227">DNA damage</keyword>
<protein>
    <submittedName>
        <fullName evidence="9">Breast cancer 2 susceptibility protein</fullName>
    </submittedName>
</protein>
<keyword evidence="10" id="KW-1185">Reference proteome</keyword>
<dbReference type="EMBL" id="JXXN02001525">
    <property type="protein sequence ID" value="THD24589.1"/>
    <property type="molecule type" value="Genomic_DNA"/>
</dbReference>
<evidence type="ECO:0000313" key="9">
    <source>
        <dbReference type="EMBL" id="THD24589.1"/>
    </source>
</evidence>